<dbReference type="InterPro" id="IPR036890">
    <property type="entry name" value="HATPase_C_sf"/>
</dbReference>
<dbReference type="EC" id="2.7.13.3" evidence="3"/>
<evidence type="ECO:0000256" key="1">
    <source>
        <dbReference type="ARBA" id="ARBA00000085"/>
    </source>
</evidence>
<dbReference type="Gene3D" id="3.30.565.10">
    <property type="entry name" value="Histidine kinase-like ATPase, C-terminal domain"/>
    <property type="match status" value="1"/>
</dbReference>
<evidence type="ECO:0000313" key="10">
    <source>
        <dbReference type="EMBL" id="KAA8502232.1"/>
    </source>
</evidence>
<keyword evidence="4" id="KW-0597">Phosphoprotein</keyword>
<dbReference type="SMART" id="SM00388">
    <property type="entry name" value="HisKA"/>
    <property type="match status" value="1"/>
</dbReference>
<keyword evidence="11" id="KW-1185">Reference proteome</keyword>
<dbReference type="GO" id="GO:0004721">
    <property type="term" value="F:phosphoprotein phosphatase activity"/>
    <property type="evidence" value="ECO:0007669"/>
    <property type="project" value="TreeGrafter"/>
</dbReference>
<feature type="transmembrane region" description="Helical" evidence="8">
    <location>
        <begin position="359"/>
        <end position="378"/>
    </location>
</feature>
<dbReference type="InterPro" id="IPR036097">
    <property type="entry name" value="HisK_dim/P_sf"/>
</dbReference>
<dbReference type="InterPro" id="IPR005467">
    <property type="entry name" value="His_kinase_dom"/>
</dbReference>
<proteinExistence type="predicted"/>
<keyword evidence="8" id="KW-0472">Membrane</keyword>
<keyword evidence="7" id="KW-0902">Two-component regulatory system</keyword>
<evidence type="ECO:0000256" key="4">
    <source>
        <dbReference type="ARBA" id="ARBA00022553"/>
    </source>
</evidence>
<evidence type="ECO:0000256" key="5">
    <source>
        <dbReference type="ARBA" id="ARBA00022679"/>
    </source>
</evidence>
<protein>
    <recommendedName>
        <fullName evidence="3">histidine kinase</fullName>
        <ecNumber evidence="3">2.7.13.3</ecNumber>
    </recommendedName>
</protein>
<evidence type="ECO:0000256" key="6">
    <source>
        <dbReference type="ARBA" id="ARBA00022777"/>
    </source>
</evidence>
<dbReference type="AlphaFoldDB" id="A0A5M9I491"/>
<feature type="transmembrane region" description="Helical" evidence="8">
    <location>
        <begin position="43"/>
        <end position="63"/>
    </location>
</feature>
<accession>A0A5M9I491</accession>
<dbReference type="PROSITE" id="PS50109">
    <property type="entry name" value="HIS_KIN"/>
    <property type="match status" value="1"/>
</dbReference>
<dbReference type="EMBL" id="VMSO01000003">
    <property type="protein sequence ID" value="KAA8502232.1"/>
    <property type="molecule type" value="Genomic_DNA"/>
</dbReference>
<evidence type="ECO:0000256" key="2">
    <source>
        <dbReference type="ARBA" id="ARBA00004370"/>
    </source>
</evidence>
<comment type="subcellular location">
    <subcellularLocation>
        <location evidence="2">Membrane</location>
    </subcellularLocation>
</comment>
<sequence length="604" mass="68758">MPDPYREKHWLQDGGVDMRVEKDKKADKKRSAFRGYTGGKLRAFLILAFAAVYVLSMLLATWVDQLGRQKDYWGKIVKIEQGIWDNMRYKAQAERISADDTAEGAGDDWQIHKLYEEVTVAALVNSTEYQRISAAVYDADGNLAAKSTNLLTAEVEDETGTATVSWPLSDYLSDEEIETLAGYEGENYEPHEYAGVTYEIKAAKTAVGNGLGAISVRRLFYSTEDVKEAGNIGPAWQWENMDQKETDPADRAQDSVRENDSISDAALNRLQNVACYFPGMEQNRGIDGWHEWMAEEYLQNYPETYSEPRFLYSSGGLVRQTETSAQLFLGEDYNVPDYTLVIRSVEYPWKEAFDSLKNIYLWGGALTLLSAGLVLWIVEKTFRRRAILEERQRDFTNAIAHEMKTPLAVIRGFAENLEENTNEEKRKYYLEQIIGQTEQMDDMVKEMVFISRLDSGEYRPVKEPVSVRELIGELHSTYDTQIEEKQIEVRISCGEDLVISGDKRFLEKAFGNLIANAVDHNRYEGKINIDIEKARCVIENTGEKISPEGLPRVCELFYTGDKSRGGQEKHLGVGLYLADRIFRAYRMKLKIANTEDGVQVTVEI</sequence>
<reference evidence="10" key="1">
    <citation type="submission" date="2019-07" db="EMBL/GenBank/DDBJ databases">
        <authorList>
            <person name="Wongkuna S."/>
            <person name="Scaria J."/>
        </authorList>
    </citation>
    <scope>NUCLEOTIDE SEQUENCE [LARGE SCALE GENOMIC DNA]</scope>
    <source>
        <strain evidence="10">SW178</strain>
    </source>
</reference>
<keyword evidence="8" id="KW-0812">Transmembrane</keyword>
<evidence type="ECO:0000256" key="3">
    <source>
        <dbReference type="ARBA" id="ARBA00012438"/>
    </source>
</evidence>
<comment type="caution">
    <text evidence="10">The sequence shown here is derived from an EMBL/GenBank/DDBJ whole genome shotgun (WGS) entry which is preliminary data.</text>
</comment>
<dbReference type="GO" id="GO:0000155">
    <property type="term" value="F:phosphorelay sensor kinase activity"/>
    <property type="evidence" value="ECO:0007669"/>
    <property type="project" value="InterPro"/>
</dbReference>
<dbReference type="SMART" id="SM00387">
    <property type="entry name" value="HATPase_c"/>
    <property type="match status" value="1"/>
</dbReference>
<feature type="domain" description="Histidine kinase" evidence="9">
    <location>
        <begin position="398"/>
        <end position="604"/>
    </location>
</feature>
<dbReference type="OrthoDB" id="9762826at2"/>
<dbReference type="InterPro" id="IPR050351">
    <property type="entry name" value="BphY/WalK/GraS-like"/>
</dbReference>
<evidence type="ECO:0000256" key="7">
    <source>
        <dbReference type="ARBA" id="ARBA00023012"/>
    </source>
</evidence>
<keyword evidence="8" id="KW-1133">Transmembrane helix</keyword>
<evidence type="ECO:0000259" key="9">
    <source>
        <dbReference type="PROSITE" id="PS50109"/>
    </source>
</evidence>
<dbReference type="InterPro" id="IPR003594">
    <property type="entry name" value="HATPase_dom"/>
</dbReference>
<evidence type="ECO:0000256" key="8">
    <source>
        <dbReference type="SAM" id="Phobius"/>
    </source>
</evidence>
<dbReference type="GO" id="GO:0016036">
    <property type="term" value="P:cellular response to phosphate starvation"/>
    <property type="evidence" value="ECO:0007669"/>
    <property type="project" value="TreeGrafter"/>
</dbReference>
<dbReference type="Gene3D" id="1.10.287.130">
    <property type="match status" value="1"/>
</dbReference>
<dbReference type="Proteomes" id="UP000322025">
    <property type="component" value="Unassembled WGS sequence"/>
</dbReference>
<dbReference type="SUPFAM" id="SSF47384">
    <property type="entry name" value="Homodimeric domain of signal transducing histidine kinase"/>
    <property type="match status" value="1"/>
</dbReference>
<gene>
    <name evidence="10" type="ORF">FNY66_03655</name>
</gene>
<dbReference type="FunFam" id="1.10.287.130:FF:000001">
    <property type="entry name" value="Two-component sensor histidine kinase"/>
    <property type="match status" value="1"/>
</dbReference>
<evidence type="ECO:0000313" key="11">
    <source>
        <dbReference type="Proteomes" id="UP000322025"/>
    </source>
</evidence>
<keyword evidence="6 10" id="KW-0418">Kinase</keyword>
<keyword evidence="5" id="KW-0808">Transferase</keyword>
<dbReference type="PANTHER" id="PTHR45453:SF1">
    <property type="entry name" value="PHOSPHATE REGULON SENSOR PROTEIN PHOR"/>
    <property type="match status" value="1"/>
</dbReference>
<dbReference type="InterPro" id="IPR003661">
    <property type="entry name" value="HisK_dim/P_dom"/>
</dbReference>
<dbReference type="Pfam" id="PF02518">
    <property type="entry name" value="HATPase_c"/>
    <property type="match status" value="1"/>
</dbReference>
<dbReference type="PANTHER" id="PTHR45453">
    <property type="entry name" value="PHOSPHATE REGULON SENSOR PROTEIN PHOR"/>
    <property type="match status" value="1"/>
</dbReference>
<dbReference type="GO" id="GO:0005886">
    <property type="term" value="C:plasma membrane"/>
    <property type="evidence" value="ECO:0007669"/>
    <property type="project" value="TreeGrafter"/>
</dbReference>
<dbReference type="SUPFAM" id="SSF55874">
    <property type="entry name" value="ATPase domain of HSP90 chaperone/DNA topoisomerase II/histidine kinase"/>
    <property type="match status" value="1"/>
</dbReference>
<comment type="catalytic activity">
    <reaction evidence="1">
        <text>ATP + protein L-histidine = ADP + protein N-phospho-L-histidine.</text>
        <dbReference type="EC" id="2.7.13.3"/>
    </reaction>
</comment>
<name>A0A5M9I491_9FIRM</name>
<dbReference type="Pfam" id="PF00512">
    <property type="entry name" value="HisKA"/>
    <property type="match status" value="1"/>
</dbReference>
<dbReference type="CDD" id="cd00082">
    <property type="entry name" value="HisKA"/>
    <property type="match status" value="1"/>
</dbReference>
<organism evidence="10 11">
    <name type="scientific">Mediterraneibacter catenae</name>
    <dbReference type="NCBI Taxonomy" id="2594882"/>
    <lineage>
        <taxon>Bacteria</taxon>
        <taxon>Bacillati</taxon>
        <taxon>Bacillota</taxon>
        <taxon>Clostridia</taxon>
        <taxon>Lachnospirales</taxon>
        <taxon>Lachnospiraceae</taxon>
        <taxon>Mediterraneibacter</taxon>
    </lineage>
</organism>